<evidence type="ECO:0000256" key="4">
    <source>
        <dbReference type="ARBA" id="ARBA00022843"/>
    </source>
</evidence>
<evidence type="ECO:0000256" key="5">
    <source>
        <dbReference type="ARBA" id="ARBA00022859"/>
    </source>
</evidence>
<dbReference type="InterPro" id="IPR031964">
    <property type="entry name" value="CARD_dom"/>
</dbReference>
<feature type="compositionally biased region" description="Basic and acidic residues" evidence="6">
    <location>
        <begin position="244"/>
        <end position="265"/>
    </location>
</feature>
<keyword evidence="1" id="KW-1017">Isopeptide bond</keyword>
<sequence>MAERIPHKPGGDQLDRALLEAFVPLLRETVIPSTIIAHLMALIPQDEVNKILADERSGGPAVAMQRLLAVLQECRQPGWFQALLDALENSRYEHIRDIIKGRQTGCDMTFFRRLLAVCAPNLQRIVAVDMLPHLCCLTDDDKVLVQNEARNHGNSRAVVTLLDRVSRREPGWFQQFLSGLRQTGFGDIADQLDDLSSVPEAVPVSSVETSRSFAEVSGTVTGGAVLTDAEGGYQSLPVRPVSLDLRRETEENTTHRRQVPVHEPEPSSPSSPEDAAPWKATLSDLASQLFGQVGLGGTVGQVCVFGRTIHYSTRGAFSRGLKWKFYGEARDQDSGRSFQDPEGWNNQSTAIRKAAGGVLKILMAEGIIEYREINEEDFGKLD</sequence>
<dbReference type="GO" id="GO:0045087">
    <property type="term" value="P:innate immune response"/>
    <property type="evidence" value="ECO:0007669"/>
    <property type="project" value="UniProtKB-KW"/>
</dbReference>
<feature type="domain" description="Caspase recruitment" evidence="7">
    <location>
        <begin position="112"/>
        <end position="193"/>
    </location>
</feature>
<name>A0A8J9ZWC1_BRALA</name>
<evidence type="ECO:0000256" key="2">
    <source>
        <dbReference type="ARBA" id="ARBA00022553"/>
    </source>
</evidence>
<feature type="domain" description="Caspase recruitment" evidence="7">
    <location>
        <begin position="14"/>
        <end position="101"/>
    </location>
</feature>
<dbReference type="Proteomes" id="UP000838412">
    <property type="component" value="Chromosome 4"/>
</dbReference>
<evidence type="ECO:0000313" key="9">
    <source>
        <dbReference type="Proteomes" id="UP000838412"/>
    </source>
</evidence>
<dbReference type="AlphaFoldDB" id="A0A8J9ZWC1"/>
<organism evidence="8 9">
    <name type="scientific">Branchiostoma lanceolatum</name>
    <name type="common">Common lancelet</name>
    <name type="synonym">Amphioxus lanceolatum</name>
    <dbReference type="NCBI Taxonomy" id="7740"/>
    <lineage>
        <taxon>Eukaryota</taxon>
        <taxon>Metazoa</taxon>
        <taxon>Chordata</taxon>
        <taxon>Cephalochordata</taxon>
        <taxon>Leptocardii</taxon>
        <taxon>Amphioxiformes</taxon>
        <taxon>Branchiostomatidae</taxon>
        <taxon>Branchiostoma</taxon>
    </lineage>
</organism>
<evidence type="ECO:0000313" key="8">
    <source>
        <dbReference type="EMBL" id="CAH1263393.1"/>
    </source>
</evidence>
<gene>
    <name evidence="8" type="primary">DDX58</name>
    <name evidence="8" type="ORF">BLAG_LOCUS18100</name>
</gene>
<dbReference type="Pfam" id="PF16739">
    <property type="entry name" value="CARD_2"/>
    <property type="match status" value="2"/>
</dbReference>
<dbReference type="InterPro" id="IPR011029">
    <property type="entry name" value="DEATH-like_dom_sf"/>
</dbReference>
<keyword evidence="2" id="KW-0597">Phosphoprotein</keyword>
<evidence type="ECO:0000256" key="6">
    <source>
        <dbReference type="SAM" id="MobiDB-lite"/>
    </source>
</evidence>
<keyword evidence="9" id="KW-1185">Reference proteome</keyword>
<accession>A0A8J9ZWC1</accession>
<protein>
    <submittedName>
        <fullName evidence="8">DDX58 protein</fullName>
    </submittedName>
</protein>
<evidence type="ECO:0000256" key="3">
    <source>
        <dbReference type="ARBA" id="ARBA00022588"/>
    </source>
</evidence>
<dbReference type="OrthoDB" id="9909785at2759"/>
<evidence type="ECO:0000256" key="1">
    <source>
        <dbReference type="ARBA" id="ARBA00022499"/>
    </source>
</evidence>
<feature type="region of interest" description="Disordered" evidence="6">
    <location>
        <begin position="237"/>
        <end position="277"/>
    </location>
</feature>
<dbReference type="EMBL" id="OV696689">
    <property type="protein sequence ID" value="CAH1263393.1"/>
    <property type="molecule type" value="Genomic_DNA"/>
</dbReference>
<keyword evidence="3" id="KW-0399">Innate immunity</keyword>
<evidence type="ECO:0000259" key="7">
    <source>
        <dbReference type="Pfam" id="PF16739"/>
    </source>
</evidence>
<reference evidence="8" key="1">
    <citation type="submission" date="2022-01" db="EMBL/GenBank/DDBJ databases">
        <authorList>
            <person name="Braso-Vives M."/>
        </authorList>
    </citation>
    <scope>NUCLEOTIDE SEQUENCE</scope>
</reference>
<keyword evidence="5" id="KW-0391">Immunity</keyword>
<keyword evidence="4" id="KW-0832">Ubl conjugation</keyword>
<dbReference type="Gene3D" id="1.10.533.10">
    <property type="entry name" value="Death Domain, Fas"/>
    <property type="match status" value="2"/>
</dbReference>
<dbReference type="GO" id="GO:0005737">
    <property type="term" value="C:cytoplasm"/>
    <property type="evidence" value="ECO:0007669"/>
    <property type="project" value="UniProtKB-ARBA"/>
</dbReference>
<proteinExistence type="predicted"/>